<dbReference type="Pfam" id="PF08240">
    <property type="entry name" value="ADH_N"/>
    <property type="match status" value="1"/>
</dbReference>
<dbReference type="InterPro" id="IPR047618">
    <property type="entry name" value="QOR-like"/>
</dbReference>
<dbReference type="InterPro" id="IPR013154">
    <property type="entry name" value="ADH-like_N"/>
</dbReference>
<dbReference type="AlphaFoldDB" id="A0A4Y3KC89"/>
<dbReference type="InterPro" id="IPR020843">
    <property type="entry name" value="ER"/>
</dbReference>
<evidence type="ECO:0000259" key="3">
    <source>
        <dbReference type="SMART" id="SM00829"/>
    </source>
</evidence>
<dbReference type="FunFam" id="3.40.50.720:FF:000053">
    <property type="entry name" value="Quinone oxidoreductase 1"/>
    <property type="match status" value="1"/>
</dbReference>
<sequence length="338" mass="35265">MKWCPTRVRLDVHAVEATRAGGPEVLSSVTRPDPEPGPHEALVRVAAAGVNFIDTYRRSGVYPASFPHVPGSEGAGTVVSVGAQVTHVAPGDRVAWSAGPGSYAELVAVPERELLPVPDGVADEVAAALPLQGMTAHYLATSTFPVEPGTTVLVHAAAGGVGLLLTQLATQRGGRVIATVGSVQKEALARGAGATDVIRYRELDDLTTDLPARVRDLTDGRGVDAVYDGVGRDTFDASLASLARRGMLVLYGASSGPVPPVDPQRLNAAGSVFLTRPTLGHYVADRAELEWRASELFGAVADERLDVRIGARFPLSAAADAHRALESRATTGKVLLLP</sequence>
<dbReference type="GO" id="GO:0005829">
    <property type="term" value="C:cytosol"/>
    <property type="evidence" value="ECO:0007669"/>
    <property type="project" value="TreeGrafter"/>
</dbReference>
<name>A0A4Y3KC89_CELUD</name>
<dbReference type="SUPFAM" id="SSF51735">
    <property type="entry name" value="NAD(P)-binding Rossmann-fold domains"/>
    <property type="match status" value="1"/>
</dbReference>
<comment type="caution">
    <text evidence="4">The sequence shown here is derived from an EMBL/GenBank/DDBJ whole genome shotgun (WGS) entry which is preliminary data.</text>
</comment>
<protein>
    <submittedName>
        <fullName evidence="4">Quinone oxidoreductase</fullName>
    </submittedName>
</protein>
<dbReference type="CDD" id="cd05286">
    <property type="entry name" value="QOR2"/>
    <property type="match status" value="1"/>
</dbReference>
<dbReference type="SMART" id="SM00829">
    <property type="entry name" value="PKS_ER"/>
    <property type="match status" value="1"/>
</dbReference>
<evidence type="ECO:0000256" key="2">
    <source>
        <dbReference type="ARBA" id="ARBA00023002"/>
    </source>
</evidence>
<dbReference type="InterPro" id="IPR036291">
    <property type="entry name" value="NAD(P)-bd_dom_sf"/>
</dbReference>
<feature type="domain" description="Enoyl reductase (ER)" evidence="3">
    <location>
        <begin position="21"/>
        <end position="336"/>
    </location>
</feature>
<evidence type="ECO:0000313" key="5">
    <source>
        <dbReference type="Proteomes" id="UP000315842"/>
    </source>
</evidence>
<keyword evidence="5" id="KW-1185">Reference proteome</keyword>
<reference evidence="4 5" key="1">
    <citation type="submission" date="2019-06" db="EMBL/GenBank/DDBJ databases">
        <title>Whole genome shotgun sequence of Cellulomonas uda NBRC 3747.</title>
        <authorList>
            <person name="Hosoyama A."/>
            <person name="Uohara A."/>
            <person name="Ohji S."/>
            <person name="Ichikawa N."/>
        </authorList>
    </citation>
    <scope>NUCLEOTIDE SEQUENCE [LARGE SCALE GENOMIC DNA]</scope>
    <source>
        <strain evidence="4 5">NBRC 3747</strain>
    </source>
</reference>
<dbReference type="Gene3D" id="3.90.180.10">
    <property type="entry name" value="Medium-chain alcohol dehydrogenases, catalytic domain"/>
    <property type="match status" value="1"/>
</dbReference>
<dbReference type="Pfam" id="PF00107">
    <property type="entry name" value="ADH_zinc_N"/>
    <property type="match status" value="1"/>
</dbReference>
<dbReference type="Gene3D" id="3.40.50.720">
    <property type="entry name" value="NAD(P)-binding Rossmann-like Domain"/>
    <property type="match status" value="1"/>
</dbReference>
<dbReference type="PANTHER" id="PTHR48106:SF13">
    <property type="entry name" value="QUINONE OXIDOREDUCTASE-RELATED"/>
    <property type="match status" value="1"/>
</dbReference>
<keyword evidence="1" id="KW-0521">NADP</keyword>
<dbReference type="Proteomes" id="UP000315842">
    <property type="component" value="Unassembled WGS sequence"/>
</dbReference>
<accession>A0A4Y3KC89</accession>
<keyword evidence="2" id="KW-0560">Oxidoreductase</keyword>
<dbReference type="GO" id="GO:0070402">
    <property type="term" value="F:NADPH binding"/>
    <property type="evidence" value="ECO:0007669"/>
    <property type="project" value="TreeGrafter"/>
</dbReference>
<evidence type="ECO:0000256" key="1">
    <source>
        <dbReference type="ARBA" id="ARBA00022857"/>
    </source>
</evidence>
<organism evidence="4 5">
    <name type="scientific">Cellulomonas uda</name>
    <dbReference type="NCBI Taxonomy" id="1714"/>
    <lineage>
        <taxon>Bacteria</taxon>
        <taxon>Bacillati</taxon>
        <taxon>Actinomycetota</taxon>
        <taxon>Actinomycetes</taxon>
        <taxon>Micrococcales</taxon>
        <taxon>Cellulomonadaceae</taxon>
        <taxon>Cellulomonas</taxon>
    </lineage>
</organism>
<dbReference type="InterPro" id="IPR013149">
    <property type="entry name" value="ADH-like_C"/>
</dbReference>
<dbReference type="SUPFAM" id="SSF50129">
    <property type="entry name" value="GroES-like"/>
    <property type="match status" value="1"/>
</dbReference>
<dbReference type="InterPro" id="IPR011032">
    <property type="entry name" value="GroES-like_sf"/>
</dbReference>
<evidence type="ECO:0000313" key="4">
    <source>
        <dbReference type="EMBL" id="GEA81593.1"/>
    </source>
</evidence>
<gene>
    <name evidence="4" type="ORF">CUD01_20370</name>
</gene>
<proteinExistence type="predicted"/>
<dbReference type="GO" id="GO:0035925">
    <property type="term" value="F:mRNA 3'-UTR AU-rich region binding"/>
    <property type="evidence" value="ECO:0007669"/>
    <property type="project" value="TreeGrafter"/>
</dbReference>
<dbReference type="PANTHER" id="PTHR48106">
    <property type="entry name" value="QUINONE OXIDOREDUCTASE PIG3-RELATED"/>
    <property type="match status" value="1"/>
</dbReference>
<dbReference type="EMBL" id="BJLP01000032">
    <property type="protein sequence ID" value="GEA81593.1"/>
    <property type="molecule type" value="Genomic_DNA"/>
</dbReference>
<dbReference type="GO" id="GO:0003960">
    <property type="term" value="F:quinone reductase (NADPH) activity"/>
    <property type="evidence" value="ECO:0007669"/>
    <property type="project" value="InterPro"/>
</dbReference>